<sequence>MSNIPYNSPQTDLPNYSAPPKYIRVNGITKLNPEYTKYQQKNNLKPTSLKNAQSALPIISNMNDYASYNDSMTKTGASERPLAETTDTSIQFLQSAELKQRLGINPEEELVDVLCNLFAKYEAPMGLITKLFELERFDALEFIIDDSGSMTLKTDSMTAYGVPQTRWGEAIERLKTMIEVLAYVPCQLIQIKFLNRREVITVKHFHGQPPQAFIKETYSLLDAVAADRPSGTTPAFAALSQSINEGAGRKIARYFFGDGEPNSGEIPRIEQLVKYRNNPKDNPITFFSCTGDDAQVEWMKELEEVAPYCAEYDDYNDEREEVLRDQGAALPFSRGFYLIGQLIAVLNPLDLDAMDESIPFTKYNLDQLLGVNHTVEEYKHYFHHFCLAQSTRQVESEFDRIKKKFNWNQYYLQFLNERNSNTFPVVIHFKQQLSHPYGGTTHKFFPSQYNKQQSPNPYARGGSQYQKRNDD</sequence>
<feature type="region of interest" description="Disordered" evidence="1">
    <location>
        <begin position="444"/>
        <end position="471"/>
    </location>
</feature>
<evidence type="ECO:0000256" key="1">
    <source>
        <dbReference type="SAM" id="MobiDB-lite"/>
    </source>
</evidence>
<name>A0AAD5U3A9_9FUNG</name>
<feature type="compositionally biased region" description="Polar residues" evidence="1">
    <location>
        <begin position="447"/>
        <end position="456"/>
    </location>
</feature>
<dbReference type="SUPFAM" id="SSF53300">
    <property type="entry name" value="vWA-like"/>
    <property type="match status" value="1"/>
</dbReference>
<dbReference type="Proteomes" id="UP001211065">
    <property type="component" value="Unassembled WGS sequence"/>
</dbReference>
<reference evidence="2" key="1">
    <citation type="submission" date="2020-05" db="EMBL/GenBank/DDBJ databases">
        <title>Phylogenomic resolution of chytrid fungi.</title>
        <authorList>
            <person name="Stajich J.E."/>
            <person name="Amses K."/>
            <person name="Simmons R."/>
            <person name="Seto K."/>
            <person name="Myers J."/>
            <person name="Bonds A."/>
            <person name="Quandt C.A."/>
            <person name="Barry K."/>
            <person name="Liu P."/>
            <person name="Grigoriev I."/>
            <person name="Longcore J.E."/>
            <person name="James T.Y."/>
        </authorList>
    </citation>
    <scope>NUCLEOTIDE SEQUENCE</scope>
    <source>
        <strain evidence="2">JEL0476</strain>
    </source>
</reference>
<proteinExistence type="predicted"/>
<dbReference type="InterPro" id="IPR036465">
    <property type="entry name" value="vWFA_dom_sf"/>
</dbReference>
<accession>A0AAD5U3A9</accession>
<evidence type="ECO:0000313" key="3">
    <source>
        <dbReference type="Proteomes" id="UP001211065"/>
    </source>
</evidence>
<feature type="non-terminal residue" evidence="2">
    <location>
        <position position="471"/>
    </location>
</feature>
<protein>
    <submittedName>
        <fullName evidence="2">Uncharacterized protein</fullName>
    </submittedName>
</protein>
<gene>
    <name evidence="2" type="ORF">HK099_004746</name>
</gene>
<organism evidence="2 3">
    <name type="scientific">Clydaea vesicula</name>
    <dbReference type="NCBI Taxonomy" id="447962"/>
    <lineage>
        <taxon>Eukaryota</taxon>
        <taxon>Fungi</taxon>
        <taxon>Fungi incertae sedis</taxon>
        <taxon>Chytridiomycota</taxon>
        <taxon>Chytridiomycota incertae sedis</taxon>
        <taxon>Chytridiomycetes</taxon>
        <taxon>Lobulomycetales</taxon>
        <taxon>Lobulomycetaceae</taxon>
        <taxon>Clydaea</taxon>
    </lineage>
</organism>
<dbReference type="EMBL" id="JADGJW010000344">
    <property type="protein sequence ID" value="KAJ3219323.1"/>
    <property type="molecule type" value="Genomic_DNA"/>
</dbReference>
<dbReference type="Gene3D" id="3.40.50.410">
    <property type="entry name" value="von Willebrand factor, type A domain"/>
    <property type="match status" value="1"/>
</dbReference>
<comment type="caution">
    <text evidence="2">The sequence shown here is derived from an EMBL/GenBank/DDBJ whole genome shotgun (WGS) entry which is preliminary data.</text>
</comment>
<evidence type="ECO:0000313" key="2">
    <source>
        <dbReference type="EMBL" id="KAJ3219323.1"/>
    </source>
</evidence>
<dbReference type="AlphaFoldDB" id="A0AAD5U3A9"/>
<keyword evidence="3" id="KW-1185">Reference proteome</keyword>